<dbReference type="RefSeq" id="XP_056493262.1">
    <property type="nucleotide sequence ID" value="XM_056627467.1"/>
</dbReference>
<dbReference type="GO" id="GO:0000981">
    <property type="term" value="F:DNA-binding transcription factor activity, RNA polymerase II-specific"/>
    <property type="evidence" value="ECO:0007669"/>
    <property type="project" value="InterPro"/>
</dbReference>
<dbReference type="InterPro" id="IPR013087">
    <property type="entry name" value="Znf_C2H2_type"/>
</dbReference>
<evidence type="ECO:0000313" key="11">
    <source>
        <dbReference type="Proteomes" id="UP001147747"/>
    </source>
</evidence>
<gene>
    <name evidence="10" type="ORF">N7509_002830</name>
</gene>
<evidence type="ECO:0000313" key="10">
    <source>
        <dbReference type="EMBL" id="KAJ5408947.1"/>
    </source>
</evidence>
<evidence type="ECO:0000256" key="2">
    <source>
        <dbReference type="ARBA" id="ARBA00022723"/>
    </source>
</evidence>
<keyword evidence="5" id="KW-0862">Zinc</keyword>
<evidence type="ECO:0000259" key="9">
    <source>
        <dbReference type="PROSITE" id="PS50157"/>
    </source>
</evidence>
<evidence type="ECO:0000256" key="6">
    <source>
        <dbReference type="ARBA" id="ARBA00023242"/>
    </source>
</evidence>
<dbReference type="InterPro" id="IPR036236">
    <property type="entry name" value="Znf_C2H2_sf"/>
</dbReference>
<evidence type="ECO:0000256" key="7">
    <source>
        <dbReference type="PROSITE-ProRule" id="PRU00042"/>
    </source>
</evidence>
<comment type="caution">
    <text evidence="10">The sequence shown here is derived from an EMBL/GenBank/DDBJ whole genome shotgun (WGS) entry which is preliminary data.</text>
</comment>
<evidence type="ECO:0000256" key="8">
    <source>
        <dbReference type="SAM" id="MobiDB-lite"/>
    </source>
</evidence>
<dbReference type="GO" id="GO:0008270">
    <property type="term" value="F:zinc ion binding"/>
    <property type="evidence" value="ECO:0007669"/>
    <property type="project" value="UniProtKB-KW"/>
</dbReference>
<keyword evidence="6" id="KW-0539">Nucleus</keyword>
<dbReference type="Gene3D" id="3.30.160.60">
    <property type="entry name" value="Classic Zinc Finger"/>
    <property type="match status" value="2"/>
</dbReference>
<dbReference type="PROSITE" id="PS50157">
    <property type="entry name" value="ZINC_FINGER_C2H2_2"/>
    <property type="match status" value="2"/>
</dbReference>
<reference evidence="10" key="1">
    <citation type="submission" date="2022-12" db="EMBL/GenBank/DDBJ databases">
        <authorList>
            <person name="Petersen C."/>
        </authorList>
    </citation>
    <scope>NUCLEOTIDE SEQUENCE</scope>
    <source>
        <strain evidence="10">IBT 29677</strain>
    </source>
</reference>
<evidence type="ECO:0000256" key="5">
    <source>
        <dbReference type="ARBA" id="ARBA00022833"/>
    </source>
</evidence>
<evidence type="ECO:0000256" key="4">
    <source>
        <dbReference type="ARBA" id="ARBA00022771"/>
    </source>
</evidence>
<feature type="region of interest" description="Disordered" evidence="8">
    <location>
        <begin position="1"/>
        <end position="53"/>
    </location>
</feature>
<dbReference type="PROSITE" id="PS00028">
    <property type="entry name" value="ZINC_FINGER_C2H2_1"/>
    <property type="match status" value="2"/>
</dbReference>
<dbReference type="EMBL" id="JAPZBU010000004">
    <property type="protein sequence ID" value="KAJ5408947.1"/>
    <property type="molecule type" value="Genomic_DNA"/>
</dbReference>
<keyword evidence="2" id="KW-0479">Metal-binding</keyword>
<reference evidence="10" key="2">
    <citation type="journal article" date="2023" name="IMA Fungus">
        <title>Comparative genomic study of the Penicillium genus elucidates a diverse pangenome and 15 lateral gene transfer events.</title>
        <authorList>
            <person name="Petersen C."/>
            <person name="Sorensen T."/>
            <person name="Nielsen M.R."/>
            <person name="Sondergaard T.E."/>
            <person name="Sorensen J.L."/>
            <person name="Fitzpatrick D.A."/>
            <person name="Frisvad J.C."/>
            <person name="Nielsen K.L."/>
        </authorList>
    </citation>
    <scope>NUCLEOTIDE SEQUENCE</scope>
    <source>
        <strain evidence="10">IBT 29677</strain>
    </source>
</reference>
<dbReference type="AlphaFoldDB" id="A0A9W9W9I7"/>
<feature type="domain" description="C2H2-type" evidence="9">
    <location>
        <begin position="85"/>
        <end position="114"/>
    </location>
</feature>
<dbReference type="SMART" id="SM00355">
    <property type="entry name" value="ZnF_C2H2"/>
    <property type="match status" value="2"/>
</dbReference>
<evidence type="ECO:0000256" key="3">
    <source>
        <dbReference type="ARBA" id="ARBA00022737"/>
    </source>
</evidence>
<dbReference type="GO" id="GO:0005634">
    <property type="term" value="C:nucleus"/>
    <property type="evidence" value="ECO:0007669"/>
    <property type="project" value="UniProtKB-SubCell"/>
</dbReference>
<dbReference type="Proteomes" id="UP001147747">
    <property type="component" value="Unassembled WGS sequence"/>
</dbReference>
<proteinExistence type="predicted"/>
<accession>A0A9W9W9I7</accession>
<feature type="compositionally biased region" description="Low complexity" evidence="8">
    <location>
        <begin position="113"/>
        <end position="130"/>
    </location>
</feature>
<name>A0A9W9W9I7_9EURO</name>
<sequence>MDQHYVSPGPTPTMNGSSPSLMDINRPTYQAFPPSPSSSTGSNRVSKAKKGKRVHECEYPGCSKVFTRAEHRRRHELSHKNNKIYACTFEGCSKAFHRSDYLTQHLSRHDTRTSVVRRPSSRCNSVSSPSQYPPGSPGTSVPPIFQSIEENTQVEPKSTPGSSLAACSNCFSCQSGTGPCTNDQPMYSYSNTGQEALSSAPLISPQCVTSELPAGFETIIDQYMHRVLRPDAFLVYSQSIPPQSSGTLSSSYWSPNIDPQLPPLHSMVFENSTSYPWTSGVESFPLPPLFNR</sequence>
<keyword evidence="11" id="KW-1185">Reference proteome</keyword>
<comment type="subcellular location">
    <subcellularLocation>
        <location evidence="1">Nucleus</location>
    </subcellularLocation>
</comment>
<dbReference type="OrthoDB" id="6077919at2759"/>
<dbReference type="Pfam" id="PF00096">
    <property type="entry name" value="zf-C2H2"/>
    <property type="match status" value="1"/>
</dbReference>
<protein>
    <submittedName>
        <fullName evidence="10">Zinc finger C2H2</fullName>
    </submittedName>
</protein>
<dbReference type="GeneID" id="81366447"/>
<feature type="domain" description="C2H2-type" evidence="9">
    <location>
        <begin position="55"/>
        <end position="84"/>
    </location>
</feature>
<dbReference type="PANTHER" id="PTHR40626:SF30">
    <property type="entry name" value="FINGER DOMAIN PROTEIN, PUTATIVE (AFU_ORTHOLOGUE AFUA_4G13600)-RELATED"/>
    <property type="match status" value="1"/>
</dbReference>
<keyword evidence="3" id="KW-0677">Repeat</keyword>
<dbReference type="InterPro" id="IPR051059">
    <property type="entry name" value="VerF-like"/>
</dbReference>
<dbReference type="GO" id="GO:0000978">
    <property type="term" value="F:RNA polymerase II cis-regulatory region sequence-specific DNA binding"/>
    <property type="evidence" value="ECO:0007669"/>
    <property type="project" value="InterPro"/>
</dbReference>
<dbReference type="PANTHER" id="PTHR40626">
    <property type="entry name" value="MIP31509P"/>
    <property type="match status" value="1"/>
</dbReference>
<organism evidence="10 11">
    <name type="scientific">Penicillium cosmopolitanum</name>
    <dbReference type="NCBI Taxonomy" id="1131564"/>
    <lineage>
        <taxon>Eukaryota</taxon>
        <taxon>Fungi</taxon>
        <taxon>Dikarya</taxon>
        <taxon>Ascomycota</taxon>
        <taxon>Pezizomycotina</taxon>
        <taxon>Eurotiomycetes</taxon>
        <taxon>Eurotiomycetidae</taxon>
        <taxon>Eurotiales</taxon>
        <taxon>Aspergillaceae</taxon>
        <taxon>Penicillium</taxon>
    </lineage>
</organism>
<keyword evidence="4 7" id="KW-0863">Zinc-finger</keyword>
<feature type="region of interest" description="Disordered" evidence="8">
    <location>
        <begin position="107"/>
        <end position="144"/>
    </location>
</feature>
<evidence type="ECO:0000256" key="1">
    <source>
        <dbReference type="ARBA" id="ARBA00004123"/>
    </source>
</evidence>
<dbReference type="SUPFAM" id="SSF57667">
    <property type="entry name" value="beta-beta-alpha zinc fingers"/>
    <property type="match status" value="1"/>
</dbReference>
<dbReference type="GO" id="GO:0000785">
    <property type="term" value="C:chromatin"/>
    <property type="evidence" value="ECO:0007669"/>
    <property type="project" value="TreeGrafter"/>
</dbReference>